<dbReference type="NCBIfam" id="NF007838">
    <property type="entry name" value="PRK10550.1"/>
    <property type="match status" value="1"/>
</dbReference>
<evidence type="ECO:0000256" key="11">
    <source>
        <dbReference type="PIRSR" id="PIRSR006621-1"/>
    </source>
</evidence>
<feature type="binding site" evidence="9 12">
    <location>
        <position position="162"/>
    </location>
    <ligand>
        <name>FMN</name>
        <dbReference type="ChEBI" id="CHEBI:58210"/>
    </ligand>
</feature>
<dbReference type="InterPro" id="IPR013785">
    <property type="entry name" value="Aldolase_TIM"/>
</dbReference>
<reference evidence="14 15" key="2">
    <citation type="journal article" date="2016" name="Genome Announc.">
        <title>Complete Genome Sequence of the Highly Virulent Aeromonas schubertii Strain WL1483, Isolated from Diseased Snakehead Fish (Channa argus) in China.</title>
        <authorList>
            <person name="Liu L."/>
            <person name="Li N."/>
            <person name="Zhang D."/>
            <person name="Fu X."/>
            <person name="Shi C."/>
            <person name="Lin Q."/>
            <person name="Hao G."/>
        </authorList>
    </citation>
    <scope>NUCLEOTIDE SEQUENCE [LARGE SCALE GENOMIC DNA]</scope>
    <source>
        <strain evidence="14 15">WL1483</strain>
    </source>
</reference>
<dbReference type="GO" id="GO:0000049">
    <property type="term" value="F:tRNA binding"/>
    <property type="evidence" value="ECO:0007669"/>
    <property type="project" value="UniProtKB-UniRule"/>
</dbReference>
<feature type="active site" description="Proton donor" evidence="9 11">
    <location>
        <position position="121"/>
    </location>
</feature>
<evidence type="ECO:0000256" key="5">
    <source>
        <dbReference type="ARBA" id="ARBA00022694"/>
    </source>
</evidence>
<dbReference type="InterPro" id="IPR018517">
    <property type="entry name" value="tRNA_hU_synthase_CS"/>
</dbReference>
<dbReference type="Proteomes" id="UP000058114">
    <property type="component" value="Chromosome"/>
</dbReference>
<evidence type="ECO:0000256" key="2">
    <source>
        <dbReference type="ARBA" id="ARBA00022555"/>
    </source>
</evidence>
<comment type="similarity">
    <text evidence="10">Belongs to the dus family.</text>
</comment>
<comment type="catalytic activity">
    <reaction evidence="9">
        <text>5,6-dihydrouridine(16) in tRNA + NADP(+) = uridine(16) in tRNA + NADPH + H(+)</text>
        <dbReference type="Rhea" id="RHEA:53376"/>
        <dbReference type="Rhea" id="RHEA-COMP:13543"/>
        <dbReference type="Rhea" id="RHEA-COMP:13544"/>
        <dbReference type="ChEBI" id="CHEBI:15378"/>
        <dbReference type="ChEBI" id="CHEBI:57783"/>
        <dbReference type="ChEBI" id="CHEBI:58349"/>
        <dbReference type="ChEBI" id="CHEBI:65315"/>
        <dbReference type="ChEBI" id="CHEBI:74443"/>
    </reaction>
</comment>
<feature type="binding site" evidence="12">
    <location>
        <position position="191"/>
    </location>
    <ligand>
        <name>FMN</name>
        <dbReference type="ChEBI" id="CHEBI:58210"/>
    </ligand>
</feature>
<evidence type="ECO:0000256" key="7">
    <source>
        <dbReference type="ARBA" id="ARBA00022884"/>
    </source>
</evidence>
<organism evidence="14 15">
    <name type="scientific">Aeromonas schubertii</name>
    <dbReference type="NCBI Taxonomy" id="652"/>
    <lineage>
        <taxon>Bacteria</taxon>
        <taxon>Pseudomonadati</taxon>
        <taxon>Pseudomonadota</taxon>
        <taxon>Gammaproteobacteria</taxon>
        <taxon>Aeromonadales</taxon>
        <taxon>Aeromonadaceae</taxon>
        <taxon>Aeromonas</taxon>
    </lineage>
</organism>
<dbReference type="InterPro" id="IPR032886">
    <property type="entry name" value="DusC"/>
</dbReference>
<dbReference type="Gene3D" id="3.20.20.70">
    <property type="entry name" value="Aldolase class I"/>
    <property type="match status" value="1"/>
</dbReference>
<feature type="binding site" evidence="9">
    <location>
        <begin position="222"/>
        <end position="224"/>
    </location>
    <ligand>
        <name>FMN</name>
        <dbReference type="ChEBI" id="CHEBI:58210"/>
    </ligand>
</feature>
<evidence type="ECO:0000256" key="12">
    <source>
        <dbReference type="PIRSR" id="PIRSR006621-2"/>
    </source>
</evidence>
<dbReference type="PATRIC" id="fig|652.5.peg.1837"/>
<protein>
    <recommendedName>
        <fullName evidence="9">tRNA-dihydrouridine(16) synthase</fullName>
        <ecNumber evidence="9">1.3.1.-</ecNumber>
    </recommendedName>
    <alternativeName>
        <fullName evidence="9">U16-specific dihydrouridine synthase</fullName>
        <shortName evidence="9">U16-specific Dus</shortName>
    </alternativeName>
    <alternativeName>
        <fullName evidence="9">tRNA-dihydrouridine synthase C</fullName>
    </alternativeName>
</protein>
<evidence type="ECO:0000313" key="14">
    <source>
        <dbReference type="EMBL" id="ALP42880.1"/>
    </source>
</evidence>
<sequence>MVADRRPPCHYNLASFFTQAAIFMHVTLAPMQEVLDHLMRETLTAVNDYDLCISEFVRVVDQLLPAKVYHRLCPELKQGGKTRAGTPVRVQLLGQHPQWMAENALRAVELGSPGVDLNFGCPAPTVNKSQGGAVLLKTPETVHAIVRAVRDAVPAHLPVSAKIRLGFEDKSLYMENADAVCQGGANELAVHARTKVEAYRPPAHWEYVDAIRRTLPIPVTANGEIWNHADAVRCREVSGCDRLMVGRGALSLPNLADVMKQGCPHMSWPEVLRLMVRYSDQDLASDKADYYPSRIKQWFSYLKREYPEADALFLSLRTYKETAPIREALLQAAEKLG</sequence>
<dbReference type="Pfam" id="PF01207">
    <property type="entry name" value="Dus"/>
    <property type="match status" value="1"/>
</dbReference>
<dbReference type="GO" id="GO:0050660">
    <property type="term" value="F:flavin adenine dinucleotide binding"/>
    <property type="evidence" value="ECO:0007669"/>
    <property type="project" value="InterPro"/>
</dbReference>
<keyword evidence="2 9" id="KW-0820">tRNA-binding</keyword>
<dbReference type="InterPro" id="IPR035587">
    <property type="entry name" value="DUS-like_FMN-bd"/>
</dbReference>
<dbReference type="PROSITE" id="PS01136">
    <property type="entry name" value="UPF0034"/>
    <property type="match status" value="1"/>
</dbReference>
<feature type="site" description="Interacts with tRNA; defines subfamily-specific binding signature" evidence="9">
    <location>
        <position position="58"/>
    </location>
</feature>
<dbReference type="SUPFAM" id="SSF51395">
    <property type="entry name" value="FMN-linked oxidoreductases"/>
    <property type="match status" value="1"/>
</dbReference>
<evidence type="ECO:0000259" key="13">
    <source>
        <dbReference type="Pfam" id="PF01207"/>
    </source>
</evidence>
<feature type="domain" description="DUS-like FMN-binding" evidence="13">
    <location>
        <begin position="28"/>
        <end position="282"/>
    </location>
</feature>
<dbReference type="InterPro" id="IPR001269">
    <property type="entry name" value="DUS_fam"/>
</dbReference>
<evidence type="ECO:0000256" key="4">
    <source>
        <dbReference type="ARBA" id="ARBA00022643"/>
    </source>
</evidence>
<feature type="site" description="Interacts with tRNA; defines subfamily-specific binding signature" evidence="9">
    <location>
        <position position="294"/>
    </location>
</feature>
<dbReference type="KEGG" id="asr:WL1483_3461"/>
<keyword evidence="3 9" id="KW-0285">Flavoprotein</keyword>
<evidence type="ECO:0000313" key="15">
    <source>
        <dbReference type="Proteomes" id="UP000058114"/>
    </source>
</evidence>
<feature type="site" description="Interacts with tRNA" evidence="9">
    <location>
        <position position="118"/>
    </location>
</feature>
<dbReference type="PIRSF" id="PIRSF006621">
    <property type="entry name" value="Dus"/>
    <property type="match status" value="1"/>
</dbReference>
<evidence type="ECO:0000256" key="6">
    <source>
        <dbReference type="ARBA" id="ARBA00022857"/>
    </source>
</evidence>
<dbReference type="Gene3D" id="1.20.225.30">
    <property type="entry name" value="Dihydrouridine synthase, C-terminal recognition domain"/>
    <property type="match status" value="1"/>
</dbReference>
<gene>
    <name evidence="9 14" type="primary">dusC</name>
    <name evidence="14" type="ORF">WL1483_3461</name>
</gene>
<evidence type="ECO:0000256" key="3">
    <source>
        <dbReference type="ARBA" id="ARBA00022630"/>
    </source>
</evidence>
<keyword evidence="7 9" id="KW-0694">RNA-binding</keyword>
<evidence type="ECO:0000256" key="8">
    <source>
        <dbReference type="ARBA" id="ARBA00023002"/>
    </source>
</evidence>
<keyword evidence="4 9" id="KW-0288">FMN</keyword>
<accession>A0A0S2SMC9</accession>
<dbReference type="HAMAP" id="MF_02043">
    <property type="entry name" value="DusC_subfam"/>
    <property type="match status" value="1"/>
</dbReference>
<comment type="cofactor">
    <cofactor evidence="1 9 10 12">
        <name>FMN</name>
        <dbReference type="ChEBI" id="CHEBI:58210"/>
    </cofactor>
</comment>
<dbReference type="PANTHER" id="PTHR11082:SF26">
    <property type="entry name" value="TRNA-DIHYDROURIDINE(16) SYNTHASE"/>
    <property type="match status" value="1"/>
</dbReference>
<evidence type="ECO:0000256" key="9">
    <source>
        <dbReference type="HAMAP-Rule" id="MF_02043"/>
    </source>
</evidence>
<dbReference type="EC" id="1.3.1.-" evidence="9"/>
<feature type="site" description="Interacts with tRNA; defines subfamily-specific binding signature" evidence="9">
    <location>
        <position position="317"/>
    </location>
</feature>
<proteinExistence type="inferred from homology"/>
<dbReference type="GO" id="GO:0102262">
    <property type="term" value="F:tRNA-dihydrouridine16 synthase activity"/>
    <property type="evidence" value="ECO:0007669"/>
    <property type="project" value="RHEA"/>
</dbReference>
<feature type="site" description="Interacts with tRNA" evidence="9">
    <location>
        <position position="301"/>
    </location>
</feature>
<comment type="similarity">
    <text evidence="9">Belongs to the Dus family. DusC subfamily.</text>
</comment>
<feature type="site" description="Interacts with tRNA; defines subfamily-specific binding signature" evidence="9">
    <location>
        <position position="296"/>
    </location>
</feature>
<keyword evidence="12" id="KW-0547">Nucleotide-binding</keyword>
<keyword evidence="6 9" id="KW-0521">NADP</keyword>
<keyword evidence="5 9" id="KW-0819">tRNA processing</keyword>
<feature type="site" description="Interacts with tRNA" evidence="9">
    <location>
        <position position="199"/>
    </location>
</feature>
<name>A0A0S2SMC9_9GAMM</name>
<reference evidence="15" key="1">
    <citation type="submission" date="2015-10" db="EMBL/GenBank/DDBJ databases">
        <title>Complete Genome Sequence of Aeromonas schubertii strain WL1483.</title>
        <authorList>
            <person name="Liu L."/>
        </authorList>
    </citation>
    <scope>NUCLEOTIDE SEQUENCE [LARGE SCALE GENOMIC DNA]</scope>
    <source>
        <strain evidence="15">WL1483</strain>
    </source>
</reference>
<keyword evidence="8 9" id="KW-0560">Oxidoreductase</keyword>
<dbReference type="PANTHER" id="PTHR11082">
    <property type="entry name" value="TRNA-DIHYDROURIDINE SYNTHASE"/>
    <property type="match status" value="1"/>
</dbReference>
<dbReference type="InterPro" id="IPR042270">
    <property type="entry name" value="DusC_C"/>
</dbReference>
<feature type="binding site" evidence="9 12">
    <location>
        <position position="91"/>
    </location>
    <ligand>
        <name>FMN</name>
        <dbReference type="ChEBI" id="CHEBI:58210"/>
    </ligand>
</feature>
<evidence type="ECO:0000256" key="1">
    <source>
        <dbReference type="ARBA" id="ARBA00001917"/>
    </source>
</evidence>
<comment type="catalytic activity">
    <reaction evidence="9">
        <text>5,6-dihydrouridine(16) in tRNA + NAD(+) = uridine(16) in tRNA + NADH + H(+)</text>
        <dbReference type="Rhea" id="RHEA:53380"/>
        <dbReference type="Rhea" id="RHEA-COMP:13543"/>
        <dbReference type="Rhea" id="RHEA-COMP:13544"/>
        <dbReference type="ChEBI" id="CHEBI:15378"/>
        <dbReference type="ChEBI" id="CHEBI:57540"/>
        <dbReference type="ChEBI" id="CHEBI:57945"/>
        <dbReference type="ChEBI" id="CHEBI:65315"/>
        <dbReference type="ChEBI" id="CHEBI:74443"/>
    </reaction>
</comment>
<evidence type="ECO:0000256" key="10">
    <source>
        <dbReference type="PIRNR" id="PIRNR006621"/>
    </source>
</evidence>
<comment type="function">
    <text evidence="9">Catalyzes the synthesis of 5,6-dihydrouridine (D), a modified base found in the D-loop of most tRNAs, via the reduction of the C5-C6 double bond in target uridines. Specifically modifies U16 in tRNAs.</text>
</comment>
<dbReference type="GO" id="GO:0010181">
    <property type="term" value="F:FMN binding"/>
    <property type="evidence" value="ECO:0007669"/>
    <property type="project" value="UniProtKB-UniRule"/>
</dbReference>
<feature type="binding site" evidence="9 12">
    <location>
        <begin position="246"/>
        <end position="247"/>
    </location>
    <ligand>
        <name>FMN</name>
        <dbReference type="ChEBI" id="CHEBI:58210"/>
    </ligand>
</feature>
<dbReference type="EMBL" id="CP013067">
    <property type="protein sequence ID" value="ALP42880.1"/>
    <property type="molecule type" value="Genomic_DNA"/>
</dbReference>
<dbReference type="CDD" id="cd02801">
    <property type="entry name" value="DUS_like_FMN"/>
    <property type="match status" value="1"/>
</dbReference>
<dbReference type="AlphaFoldDB" id="A0A0S2SMC9"/>